<sequence length="1235" mass="138507">MSPLTAGWLRRVRAASRRRWFATASGQPTAAGQEVGTDTRERHFFRCARRLCEFYVWDEIEKTELKRRLDAPVIQQMGVDETATQDELYAQGPDGGFQIVHADCLDDDHSAVTDADIWFASLCTVGDAYVTSVLPMKLDDGIYSIQFEDEASMVIWSVYDGKLQALTTSQKKLANGQARRLLQNMEPEKRYEMQEAVSPSLSSSCFVIGDGMLAILAPSCPEQFWEKLRTSGPNHLVIRPSPEREWLQMACEAAEWQRMNGRAFLLMHSEQEQGCVEDNPSSEDVPGRRDQCKIRSRTFTPEDIDGLHQNQKAHQKNVYGLRQIQKAHQEHSGSLLPEVECFASISEFFEVEEMAGRLVKQKDYSMVSLEKFLVKFPKLYSKNRQSDMQGTCYLFGLYAHGVKYGATNSSRQLANFTRYLNELVCYQAKCQGLKHATWSSIALGVSAGSRPHKDHHNKVHSKNYYIFGVGSYTGGELWFENEESHAIKYKMMEFDPRRWHASCKWTGKHIVISAFTSRAVDVASSGTLRELRELGFRLPQDSVVYMFDGSHREGVGQFSSVFAEEEDDQAEAANKDGDFELEPSVEQAEWEPTVEEKQLVKKLHDNLGHPAPREMARSLSPTSFATWLPGDPPEDFAGVDVIFLSALNRRATFPTLNVTDWGTSYQAVERLKSTEATHTWRTFMSVWCRTFGVPDVIVADLGSEFRGQFADLTSQAGTLIRHTATGSPWQAGKTERAGAYEKARENTYIGSSEEIKTLMYAVECAKNRCGNSSDSVADFLLCDRLVTTFDYLDDAILALGYKESVLDPTIYFLKTNDVLDGVIAVEVDDLFTFGNEAHEGRMAQLRERFRFGKYEVVMHSSEGVGFNGRRVKQLPNYDFEVDMTKFVCERLEPVALGKGRTSDVKELANDSEIAQMTAVIGGLNWTAKEGRPDCAAAASLGAASFLKPRIQHILKVNRAVKVLKDRSELSIKIRAVDVDKLAWGVISALTASLLFMKIFKRVAKSGRIQKIVNSTLAAETQSLSKGLGEFCWVVTFYNELMDKDFDLALWKSQIKKKVVAIAAEDSNETLKTRLCIVDAKAFYDHLSKESTGPSADKRTGLEMQVVRQNMSGINAKIRWVPHPRVVVDCLTKKNANLEALDDLLDTGEYQIVSEAHALQRKRDQRESGAVTGDEAFVNTVPGAVISYICSTSRKHLLSPVGVWLPLLPLLCLSSLSCYAVYGCRRNKERICRAAG</sequence>
<reference evidence="1 2" key="1">
    <citation type="submission" date="2016-02" db="EMBL/GenBank/DDBJ databases">
        <title>Genome analysis of coral dinoflagellate symbionts highlights evolutionary adaptations to a symbiotic lifestyle.</title>
        <authorList>
            <person name="Aranda M."/>
            <person name="Li Y."/>
            <person name="Liew Y.J."/>
            <person name="Baumgarten S."/>
            <person name="Simakov O."/>
            <person name="Wilson M."/>
            <person name="Piel J."/>
            <person name="Ashoor H."/>
            <person name="Bougouffa S."/>
            <person name="Bajic V.B."/>
            <person name="Ryu T."/>
            <person name="Ravasi T."/>
            <person name="Bayer T."/>
            <person name="Micklem G."/>
            <person name="Kim H."/>
            <person name="Bhak J."/>
            <person name="Lajeunesse T.C."/>
            <person name="Voolstra C.R."/>
        </authorList>
    </citation>
    <scope>NUCLEOTIDE SEQUENCE [LARGE SCALE GENOMIC DNA]</scope>
    <source>
        <strain evidence="1 2">CCMP2467</strain>
    </source>
</reference>
<comment type="caution">
    <text evidence="1">The sequence shown here is derived from an EMBL/GenBank/DDBJ whole genome shotgun (WGS) entry which is preliminary data.</text>
</comment>
<dbReference type="SUPFAM" id="SSF53098">
    <property type="entry name" value="Ribonuclease H-like"/>
    <property type="match status" value="1"/>
</dbReference>
<dbReference type="GO" id="GO:0003676">
    <property type="term" value="F:nucleic acid binding"/>
    <property type="evidence" value="ECO:0007669"/>
    <property type="project" value="InterPro"/>
</dbReference>
<dbReference type="InterPro" id="IPR036397">
    <property type="entry name" value="RNaseH_sf"/>
</dbReference>
<organism evidence="1 2">
    <name type="scientific">Symbiodinium microadriaticum</name>
    <name type="common">Dinoflagellate</name>
    <name type="synonym">Zooxanthella microadriatica</name>
    <dbReference type="NCBI Taxonomy" id="2951"/>
    <lineage>
        <taxon>Eukaryota</taxon>
        <taxon>Sar</taxon>
        <taxon>Alveolata</taxon>
        <taxon>Dinophyceae</taxon>
        <taxon>Suessiales</taxon>
        <taxon>Symbiodiniaceae</taxon>
        <taxon>Symbiodinium</taxon>
    </lineage>
</organism>
<dbReference type="AlphaFoldDB" id="A0A1Q9C997"/>
<keyword evidence="2" id="KW-1185">Reference proteome</keyword>
<dbReference type="GO" id="GO:0015074">
    <property type="term" value="P:DNA integration"/>
    <property type="evidence" value="ECO:0007669"/>
    <property type="project" value="InterPro"/>
</dbReference>
<gene>
    <name evidence="1" type="ORF">AK812_SmicGene40270</name>
</gene>
<dbReference type="InterPro" id="IPR012337">
    <property type="entry name" value="RNaseH-like_sf"/>
</dbReference>
<protein>
    <submittedName>
        <fullName evidence="1">Uncharacterized protein</fullName>
    </submittedName>
</protein>
<evidence type="ECO:0000313" key="1">
    <source>
        <dbReference type="EMBL" id="OLP79437.1"/>
    </source>
</evidence>
<name>A0A1Q9C997_SYMMI</name>
<dbReference type="EMBL" id="LSRX01001485">
    <property type="protein sequence ID" value="OLP79437.1"/>
    <property type="molecule type" value="Genomic_DNA"/>
</dbReference>
<dbReference type="PROSITE" id="PS50994">
    <property type="entry name" value="INTEGRASE"/>
    <property type="match status" value="1"/>
</dbReference>
<evidence type="ECO:0000313" key="2">
    <source>
        <dbReference type="Proteomes" id="UP000186817"/>
    </source>
</evidence>
<dbReference type="Gene3D" id="3.30.420.10">
    <property type="entry name" value="Ribonuclease H-like superfamily/Ribonuclease H"/>
    <property type="match status" value="1"/>
</dbReference>
<dbReference type="Proteomes" id="UP000186817">
    <property type="component" value="Unassembled WGS sequence"/>
</dbReference>
<proteinExistence type="predicted"/>
<dbReference type="InterPro" id="IPR001584">
    <property type="entry name" value="Integrase_cat-core"/>
</dbReference>
<dbReference type="OrthoDB" id="422540at2759"/>
<accession>A0A1Q9C997</accession>